<dbReference type="Gene3D" id="3.30.565.10">
    <property type="entry name" value="Histidine kinase-like ATPase, C-terminal domain"/>
    <property type="match status" value="1"/>
</dbReference>
<dbReference type="CDD" id="cd16936">
    <property type="entry name" value="HATPase_RsbW-like"/>
    <property type="match status" value="1"/>
</dbReference>
<keyword evidence="3" id="KW-0547">Nucleotide-binding</keyword>
<dbReference type="GO" id="GO:0004674">
    <property type="term" value="F:protein serine/threonine kinase activity"/>
    <property type="evidence" value="ECO:0007669"/>
    <property type="project" value="UniProtKB-KW"/>
</dbReference>
<dbReference type="SUPFAM" id="SSF55874">
    <property type="entry name" value="ATPase domain of HSP90 chaperone/DNA topoisomerase II/histidine kinase"/>
    <property type="match status" value="1"/>
</dbReference>
<keyword evidence="1" id="KW-0723">Serine/threonine-protein kinase</keyword>
<dbReference type="OrthoDB" id="3748385at2"/>
<keyword evidence="4" id="KW-1185">Reference proteome</keyword>
<organism evidence="3 4">
    <name type="scientific">Aeromicrobium endophyticum</name>
    <dbReference type="NCBI Taxonomy" id="2292704"/>
    <lineage>
        <taxon>Bacteria</taxon>
        <taxon>Bacillati</taxon>
        <taxon>Actinomycetota</taxon>
        <taxon>Actinomycetes</taxon>
        <taxon>Propionibacteriales</taxon>
        <taxon>Nocardioidaceae</taxon>
        <taxon>Aeromicrobium</taxon>
    </lineage>
</organism>
<keyword evidence="1" id="KW-0418">Kinase</keyword>
<dbReference type="InterPro" id="IPR036890">
    <property type="entry name" value="HATPase_C_sf"/>
</dbReference>
<gene>
    <name evidence="3" type="ORF">DX116_18875</name>
</gene>
<reference evidence="3 4" key="1">
    <citation type="submission" date="2018-08" db="EMBL/GenBank/DDBJ databases">
        <title>Aeromicrobium sp. M2KJ-4, whole genome shotgun sequence.</title>
        <authorList>
            <person name="Tuo L."/>
        </authorList>
    </citation>
    <scope>NUCLEOTIDE SEQUENCE [LARGE SCALE GENOMIC DNA]</scope>
    <source>
        <strain evidence="3 4">M2KJ-4</strain>
    </source>
</reference>
<dbReference type="InterPro" id="IPR050267">
    <property type="entry name" value="Anti-sigma-factor_SerPK"/>
</dbReference>
<keyword evidence="1" id="KW-0808">Transferase</keyword>
<dbReference type="Pfam" id="PF13581">
    <property type="entry name" value="HATPase_c_2"/>
    <property type="match status" value="1"/>
</dbReference>
<comment type="caution">
    <text evidence="3">The sequence shown here is derived from an EMBL/GenBank/DDBJ whole genome shotgun (WGS) entry which is preliminary data.</text>
</comment>
<dbReference type="PANTHER" id="PTHR35526">
    <property type="entry name" value="ANTI-SIGMA-F FACTOR RSBW-RELATED"/>
    <property type="match status" value="1"/>
</dbReference>
<dbReference type="PANTHER" id="PTHR35526:SF3">
    <property type="entry name" value="ANTI-SIGMA-F FACTOR RSBW"/>
    <property type="match status" value="1"/>
</dbReference>
<accession>A0A371P0Q5</accession>
<evidence type="ECO:0000313" key="4">
    <source>
        <dbReference type="Proteomes" id="UP000265581"/>
    </source>
</evidence>
<sequence>MSTSHTSASHEDDSCTTLSLPFEPRSVRVARKTMVAELERHDLPQRLIDDAELVMAELATNGIDHGRANSHGQIDVSWCLVDDVLRISVCDSGEATTVEAISFNDYSVRGRGLAIVEHLCDSWRVDTDGGLRVTAELRYQRSLENA</sequence>
<evidence type="ECO:0000313" key="3">
    <source>
        <dbReference type="EMBL" id="REK68926.1"/>
    </source>
</evidence>
<proteinExistence type="predicted"/>
<dbReference type="Proteomes" id="UP000265581">
    <property type="component" value="Unassembled WGS sequence"/>
</dbReference>
<evidence type="ECO:0000256" key="1">
    <source>
        <dbReference type="ARBA" id="ARBA00022527"/>
    </source>
</evidence>
<protein>
    <submittedName>
        <fullName evidence="3">ATP-binding protein</fullName>
    </submittedName>
</protein>
<dbReference type="GO" id="GO:0005524">
    <property type="term" value="F:ATP binding"/>
    <property type="evidence" value="ECO:0007669"/>
    <property type="project" value="UniProtKB-KW"/>
</dbReference>
<dbReference type="InterPro" id="IPR003594">
    <property type="entry name" value="HATPase_dom"/>
</dbReference>
<feature type="domain" description="Histidine kinase/HSP90-like ATPase" evidence="2">
    <location>
        <begin position="21"/>
        <end position="134"/>
    </location>
</feature>
<dbReference type="EMBL" id="QUBR01000003">
    <property type="protein sequence ID" value="REK68926.1"/>
    <property type="molecule type" value="Genomic_DNA"/>
</dbReference>
<dbReference type="RefSeq" id="WP_119705848.1">
    <property type="nucleotide sequence ID" value="NZ_JBHSOI010000001.1"/>
</dbReference>
<name>A0A371P0Q5_9ACTN</name>
<keyword evidence="3" id="KW-0067">ATP-binding</keyword>
<dbReference type="AlphaFoldDB" id="A0A371P0Q5"/>
<evidence type="ECO:0000259" key="2">
    <source>
        <dbReference type="Pfam" id="PF13581"/>
    </source>
</evidence>